<dbReference type="Pfam" id="PF07992">
    <property type="entry name" value="Pyr_redox_2"/>
    <property type="match status" value="1"/>
</dbReference>
<organism evidence="7 8">
    <name type="scientific">Seminavis robusta</name>
    <dbReference type="NCBI Taxonomy" id="568900"/>
    <lineage>
        <taxon>Eukaryota</taxon>
        <taxon>Sar</taxon>
        <taxon>Stramenopiles</taxon>
        <taxon>Ochrophyta</taxon>
        <taxon>Bacillariophyta</taxon>
        <taxon>Bacillariophyceae</taxon>
        <taxon>Bacillariophycidae</taxon>
        <taxon>Naviculales</taxon>
        <taxon>Naviculaceae</taxon>
        <taxon>Seminavis</taxon>
    </lineage>
</organism>
<reference evidence="7" key="1">
    <citation type="submission" date="2020-06" db="EMBL/GenBank/DDBJ databases">
        <authorList>
            <consortium name="Plant Systems Biology data submission"/>
        </authorList>
    </citation>
    <scope>NUCLEOTIDE SEQUENCE</scope>
    <source>
        <strain evidence="7">D6</strain>
    </source>
</reference>
<dbReference type="EMBL" id="CAICTM010000808">
    <property type="protein sequence ID" value="CAB9516826.1"/>
    <property type="molecule type" value="Genomic_DNA"/>
</dbReference>
<dbReference type="SUPFAM" id="SSF51905">
    <property type="entry name" value="FAD/NAD(P)-binding domain"/>
    <property type="match status" value="1"/>
</dbReference>
<keyword evidence="2" id="KW-0285">Flavoprotein</keyword>
<evidence type="ECO:0000313" key="7">
    <source>
        <dbReference type="EMBL" id="CAB9516826.1"/>
    </source>
</evidence>
<evidence type="ECO:0000256" key="3">
    <source>
        <dbReference type="ARBA" id="ARBA00022827"/>
    </source>
</evidence>
<dbReference type="PRINTS" id="PR00411">
    <property type="entry name" value="PNDRDTASEI"/>
</dbReference>
<dbReference type="Proteomes" id="UP001153069">
    <property type="component" value="Unassembled WGS sequence"/>
</dbReference>
<accession>A0A9N8ECN6</accession>
<dbReference type="InterPro" id="IPR023753">
    <property type="entry name" value="FAD/NAD-binding_dom"/>
</dbReference>
<dbReference type="PANTHER" id="PTHR42913:SF4">
    <property type="entry name" value="ALTERNATIVE NAD(P)H-UBIQUINONE OXIDOREDUCTASE C1, CHLOROPLASTIC_MITOCHONDRIAL"/>
    <property type="match status" value="1"/>
</dbReference>
<protein>
    <submittedName>
        <fullName evidence="7">NADH dehydrogenase</fullName>
    </submittedName>
</protein>
<feature type="domain" description="FAD/NAD(P)-binding" evidence="6">
    <location>
        <begin position="39"/>
        <end position="327"/>
    </location>
</feature>
<dbReference type="InterPro" id="IPR036188">
    <property type="entry name" value="FAD/NAD-bd_sf"/>
</dbReference>
<evidence type="ECO:0000313" key="8">
    <source>
        <dbReference type="Proteomes" id="UP001153069"/>
    </source>
</evidence>
<evidence type="ECO:0000256" key="4">
    <source>
        <dbReference type="ARBA" id="ARBA00023002"/>
    </source>
</evidence>
<dbReference type="OrthoDB" id="5376590at2759"/>
<sequence length="539" mass="56344">MLRLLLLRFLFAVPILAFVSEVTRPQTAATRLFSSDSCDVAVIGGGFGGLYTALAISREAQQRGKSIDVALVEPSDSFVFLPLLYDLTVGTATEAEVCPPYAELLEGTCVRLIQASLESIDNSQSATLKPASPKASTALSFRSAVISVGASPESIMKSVPGALEHAQPFYTDKDAKATRRLLSRLKQQTNPPRIAIVGGGFGGVELAASVKRKIRKASVTLLSRGAPMAGTRAETLIDKALEKLGVVVEQCSVQAIDAVAADDDGRSSQVTIQRTQWGDDQSRLDMDPWDAVMWTAGSRPTNPVSGGLPGLRRSDSGRLAIDSALRCFECEDVQVQGSSSSSDGRVSTVKTVKFEQPPIWALGDCAEIVSVNSGPAVPKTAQAAMQQAEVAAHNVLEQLDGQRSAYKKFQYQDLGSMLTLGGPNGAVMAPRDGAFAPVFAPLLDTAGAAFALADKMLEATVGKPALLETLGLSLGSYGIAGAESGSAPGTLAGTLTGAARRAVYAARMPTNRQRAVAATSAAITTAVSLAQEATEKKQG</sequence>
<keyword evidence="4" id="KW-0560">Oxidoreductase</keyword>
<evidence type="ECO:0000256" key="1">
    <source>
        <dbReference type="ARBA" id="ARBA00001974"/>
    </source>
</evidence>
<dbReference type="Gene3D" id="3.50.50.100">
    <property type="match status" value="1"/>
</dbReference>
<evidence type="ECO:0000259" key="6">
    <source>
        <dbReference type="Pfam" id="PF07992"/>
    </source>
</evidence>
<comment type="caution">
    <text evidence="7">The sequence shown here is derived from an EMBL/GenBank/DDBJ whole genome shotgun (WGS) entry which is preliminary data.</text>
</comment>
<keyword evidence="8" id="KW-1185">Reference proteome</keyword>
<dbReference type="InterPro" id="IPR051169">
    <property type="entry name" value="NADH-Q_oxidoreductase"/>
</dbReference>
<dbReference type="GO" id="GO:0019646">
    <property type="term" value="P:aerobic electron transport chain"/>
    <property type="evidence" value="ECO:0007669"/>
    <property type="project" value="TreeGrafter"/>
</dbReference>
<feature type="chain" id="PRO_5040272831" evidence="5">
    <location>
        <begin position="18"/>
        <end position="539"/>
    </location>
</feature>
<evidence type="ECO:0000256" key="5">
    <source>
        <dbReference type="SAM" id="SignalP"/>
    </source>
</evidence>
<feature type="signal peptide" evidence="5">
    <location>
        <begin position="1"/>
        <end position="17"/>
    </location>
</feature>
<dbReference type="PANTHER" id="PTHR42913">
    <property type="entry name" value="APOPTOSIS-INDUCING FACTOR 1"/>
    <property type="match status" value="1"/>
</dbReference>
<name>A0A9N8ECN6_9STRA</name>
<dbReference type="AlphaFoldDB" id="A0A9N8ECN6"/>
<keyword evidence="5" id="KW-0732">Signal</keyword>
<keyword evidence="3" id="KW-0274">FAD</keyword>
<dbReference type="PRINTS" id="PR00368">
    <property type="entry name" value="FADPNR"/>
</dbReference>
<gene>
    <name evidence="7" type="ORF">SEMRO_809_G205630.1</name>
</gene>
<dbReference type="GO" id="GO:0003955">
    <property type="term" value="F:NAD(P)H dehydrogenase (quinone) activity"/>
    <property type="evidence" value="ECO:0007669"/>
    <property type="project" value="TreeGrafter"/>
</dbReference>
<evidence type="ECO:0000256" key="2">
    <source>
        <dbReference type="ARBA" id="ARBA00022630"/>
    </source>
</evidence>
<proteinExistence type="predicted"/>
<comment type="cofactor">
    <cofactor evidence="1">
        <name>FAD</name>
        <dbReference type="ChEBI" id="CHEBI:57692"/>
    </cofactor>
</comment>